<organism evidence="3 4">
    <name type="scientific">Microlunatus soli</name>
    <dbReference type="NCBI Taxonomy" id="630515"/>
    <lineage>
        <taxon>Bacteria</taxon>
        <taxon>Bacillati</taxon>
        <taxon>Actinomycetota</taxon>
        <taxon>Actinomycetes</taxon>
        <taxon>Propionibacteriales</taxon>
        <taxon>Propionibacteriaceae</taxon>
        <taxon>Microlunatus</taxon>
    </lineage>
</organism>
<evidence type="ECO:0000256" key="1">
    <source>
        <dbReference type="ARBA" id="ARBA00022801"/>
    </source>
</evidence>
<evidence type="ECO:0000313" key="4">
    <source>
        <dbReference type="Proteomes" id="UP000199103"/>
    </source>
</evidence>
<dbReference type="OrthoDB" id="3174612at2"/>
<dbReference type="Pfam" id="PF00857">
    <property type="entry name" value="Isochorismatase"/>
    <property type="match status" value="1"/>
</dbReference>
<dbReference type="AlphaFoldDB" id="A0A1H1R6K1"/>
<proteinExistence type="predicted"/>
<keyword evidence="1" id="KW-0378">Hydrolase</keyword>
<dbReference type="InterPro" id="IPR036380">
    <property type="entry name" value="Isochorismatase-like_sf"/>
</dbReference>
<dbReference type="Proteomes" id="UP000199103">
    <property type="component" value="Chromosome I"/>
</dbReference>
<sequence>MNPLRRPALIVIDVQRGFDDASWGPRDNPDCEANIATLLGVWRRRSWPVVFVRHDSADPRSPLASGSRGNDFKEMITGEPDLLVSKRVNSSFHGSPDLDRWLSAEDITEVVICGITTNHCCETTARVAGNLGYDTYFVVDATHTFDRQALDGSMIPAATVSAMTAANLHGEFATVITFTELATDLRSLPDARRESS</sequence>
<evidence type="ECO:0000313" key="3">
    <source>
        <dbReference type="EMBL" id="SDS31156.1"/>
    </source>
</evidence>
<dbReference type="PANTHER" id="PTHR43540:SF1">
    <property type="entry name" value="ISOCHORISMATASE HYDROLASE"/>
    <property type="match status" value="1"/>
</dbReference>
<dbReference type="CDD" id="cd01014">
    <property type="entry name" value="nicotinamidase_related"/>
    <property type="match status" value="1"/>
</dbReference>
<keyword evidence="4" id="KW-1185">Reference proteome</keyword>
<accession>A0A1H1R6K1</accession>
<dbReference type="InterPro" id="IPR050272">
    <property type="entry name" value="Isochorismatase-like_hydrls"/>
</dbReference>
<feature type="domain" description="Isochorismatase-like" evidence="2">
    <location>
        <begin position="8"/>
        <end position="152"/>
    </location>
</feature>
<dbReference type="GO" id="GO:0016787">
    <property type="term" value="F:hydrolase activity"/>
    <property type="evidence" value="ECO:0007669"/>
    <property type="project" value="UniProtKB-KW"/>
</dbReference>
<dbReference type="InterPro" id="IPR000868">
    <property type="entry name" value="Isochorismatase-like_dom"/>
</dbReference>
<dbReference type="PANTHER" id="PTHR43540">
    <property type="entry name" value="PEROXYUREIDOACRYLATE/UREIDOACRYLATE AMIDOHYDROLASE-RELATED"/>
    <property type="match status" value="1"/>
</dbReference>
<name>A0A1H1R6K1_9ACTN</name>
<dbReference type="STRING" id="630515.SAMN04489812_1522"/>
<evidence type="ECO:0000259" key="2">
    <source>
        <dbReference type="Pfam" id="PF00857"/>
    </source>
</evidence>
<reference evidence="3 4" key="1">
    <citation type="submission" date="2016-10" db="EMBL/GenBank/DDBJ databases">
        <authorList>
            <person name="de Groot N.N."/>
        </authorList>
    </citation>
    <scope>NUCLEOTIDE SEQUENCE [LARGE SCALE GENOMIC DNA]</scope>
    <source>
        <strain evidence="3 4">DSM 21800</strain>
    </source>
</reference>
<gene>
    <name evidence="3" type="ORF">SAMN04489812_1522</name>
</gene>
<dbReference type="Gene3D" id="3.40.50.850">
    <property type="entry name" value="Isochorismatase-like"/>
    <property type="match status" value="1"/>
</dbReference>
<dbReference type="SUPFAM" id="SSF52499">
    <property type="entry name" value="Isochorismatase-like hydrolases"/>
    <property type="match status" value="1"/>
</dbReference>
<dbReference type="EMBL" id="LT629772">
    <property type="protein sequence ID" value="SDS31156.1"/>
    <property type="molecule type" value="Genomic_DNA"/>
</dbReference>
<protein>
    <submittedName>
        <fullName evidence="3">Nicotinamidase-related amidase</fullName>
    </submittedName>
</protein>
<dbReference type="RefSeq" id="WP_091522378.1">
    <property type="nucleotide sequence ID" value="NZ_LT629772.1"/>
</dbReference>